<sequence>MWLTGALSEAFLRYGSFLGCGRSFQAVFSDGGRAGFREIGPILTTAPFFSGRVCFRVFGWYEPQRGLGQMATSPLEAWAGRDLPTWRQPNAAMAPNPSQARQFLPPASKMAARVLRGERSPRLRFPASVFGVHCGLCKVEHCLDFSCVLS</sequence>
<evidence type="ECO:0000313" key="1">
    <source>
        <dbReference type="EMBL" id="KAF6330313.1"/>
    </source>
</evidence>
<dbReference type="AlphaFoldDB" id="A0A7J7VZ32"/>
<protein>
    <submittedName>
        <fullName evidence="1">Uncharacterized protein</fullName>
    </submittedName>
</protein>
<keyword evidence="2" id="KW-1185">Reference proteome</keyword>
<evidence type="ECO:0000313" key="2">
    <source>
        <dbReference type="Proteomes" id="UP000527355"/>
    </source>
</evidence>
<proteinExistence type="predicted"/>
<comment type="caution">
    <text evidence="1">The sequence shown here is derived from an EMBL/GenBank/DDBJ whole genome shotgun (WGS) entry which is preliminary data.</text>
</comment>
<dbReference type="EMBL" id="JABWUV010000009">
    <property type="protein sequence ID" value="KAF6330313.1"/>
    <property type="molecule type" value="Genomic_DNA"/>
</dbReference>
<organism evidence="1 2">
    <name type="scientific">Myotis myotis</name>
    <name type="common">Greater mouse-eared bat</name>
    <name type="synonym">Vespertilio myotis</name>
    <dbReference type="NCBI Taxonomy" id="51298"/>
    <lineage>
        <taxon>Eukaryota</taxon>
        <taxon>Metazoa</taxon>
        <taxon>Chordata</taxon>
        <taxon>Craniata</taxon>
        <taxon>Vertebrata</taxon>
        <taxon>Euteleostomi</taxon>
        <taxon>Mammalia</taxon>
        <taxon>Eutheria</taxon>
        <taxon>Laurasiatheria</taxon>
        <taxon>Chiroptera</taxon>
        <taxon>Yangochiroptera</taxon>
        <taxon>Vespertilionidae</taxon>
        <taxon>Myotis</taxon>
    </lineage>
</organism>
<dbReference type="Proteomes" id="UP000527355">
    <property type="component" value="Unassembled WGS sequence"/>
</dbReference>
<name>A0A7J7VZ32_MYOMY</name>
<accession>A0A7J7VZ32</accession>
<gene>
    <name evidence="1" type="ORF">mMyoMyo1_012304</name>
</gene>
<reference evidence="1 2" key="1">
    <citation type="journal article" date="2020" name="Nature">
        <title>Six reference-quality genomes reveal evolution of bat adaptations.</title>
        <authorList>
            <person name="Jebb D."/>
            <person name="Huang Z."/>
            <person name="Pippel M."/>
            <person name="Hughes G.M."/>
            <person name="Lavrichenko K."/>
            <person name="Devanna P."/>
            <person name="Winkler S."/>
            <person name="Jermiin L.S."/>
            <person name="Skirmuntt E.C."/>
            <person name="Katzourakis A."/>
            <person name="Burkitt-Gray L."/>
            <person name="Ray D.A."/>
            <person name="Sullivan K.A.M."/>
            <person name="Roscito J.G."/>
            <person name="Kirilenko B.M."/>
            <person name="Davalos L.M."/>
            <person name="Corthals A.P."/>
            <person name="Power M.L."/>
            <person name="Jones G."/>
            <person name="Ransome R.D."/>
            <person name="Dechmann D.K.N."/>
            <person name="Locatelli A.G."/>
            <person name="Puechmaille S.J."/>
            <person name="Fedrigo O."/>
            <person name="Jarvis E.D."/>
            <person name="Hiller M."/>
            <person name="Vernes S.C."/>
            <person name="Myers E.W."/>
            <person name="Teeling E.C."/>
        </authorList>
    </citation>
    <scope>NUCLEOTIDE SEQUENCE [LARGE SCALE GENOMIC DNA]</scope>
    <source>
        <strain evidence="1">MMyoMyo1</strain>
        <tissue evidence="1">Flight muscle</tissue>
    </source>
</reference>